<evidence type="ECO:0000313" key="1">
    <source>
        <dbReference type="EMBL" id="MBM7702481.1"/>
    </source>
</evidence>
<accession>A0ABS2QUT0</accession>
<dbReference type="Proteomes" id="UP000809829">
    <property type="component" value="Unassembled WGS sequence"/>
</dbReference>
<keyword evidence="2" id="KW-1185">Reference proteome</keyword>
<gene>
    <name evidence="1" type="ORF">JOC83_001315</name>
</gene>
<dbReference type="InterPro" id="IPR017853">
    <property type="entry name" value="GH"/>
</dbReference>
<evidence type="ECO:0000313" key="2">
    <source>
        <dbReference type="Proteomes" id="UP000809829"/>
    </source>
</evidence>
<dbReference type="Gene3D" id="3.20.20.80">
    <property type="entry name" value="Glycosidases"/>
    <property type="match status" value="2"/>
</dbReference>
<proteinExistence type="predicted"/>
<comment type="caution">
    <text evidence="1">The sequence shown here is derived from an EMBL/GenBank/DDBJ whole genome shotgun (WGS) entry which is preliminary data.</text>
</comment>
<dbReference type="EMBL" id="JAFBFC010000002">
    <property type="protein sequence ID" value="MBM7702481.1"/>
    <property type="molecule type" value="Genomic_DNA"/>
</dbReference>
<sequence length="1080" mass="125304">MSSKAKLLIIGLLAVVILLLTSSPFWIWQLKPSTSIDMLIVDKTVPDKTFREHQGLTWFLNHEKVKKRDGATYDASVDYIGFNPTTMKEEPMISLQNREYDAVYVADGYGVYEDDLTTKSGKRSELVYGGMTAEDVATIRSIIAKQNSTLISEFNTFGSPTPDKVKKEFYNLHHLVWDGWIGRYFDDLQSSEVPAWMKQNYETQYGEKWSHDGEGFVFVHQSDELIVLTEEQVQASGVHFSYTKEGTSHFDLENDSTYGYWFDIVTPIDEKEVMATFTIDVTDEAKHILEEKGIPLTVPAIIYHDNPQYSSYYFTGDFADQGDLPSLYQTEWTPLWNKWRASIFEEDADAFYWSVYVPMMKKVVEKIDKQDKKVVQKEVEVEQKNGYSLNAKVGTDYLQVYKDGEWQDILVKGVNMGIGKPGSFPGETAISKQEYARWFKQIGEMNANAIRVYTIHPPHFYEALLEYNATATSPLYVFHGVWLNEEVFYETQDAFSDENTKEFKDEIKRIVDLVHGNATLEDRPGHASGSYTADVSPYIMGWLLGVEWDPEVVLATNDKHKGQVDFKGEYVYTKEAEPFEIWLAEMMEYTISYEQKNYQWQRPMSFTNWPTTDLLKHPAEPYEKEDMVSINPNVMYETDRFSSGLFASYHMYPYYPDFLNYESRYVHYVDHRGEKNNYAGYLQHMKETHRMPVLVAEFGIPASRGLTHRNVHGLDQGHHSEEEQGQMVTRLYEDIVQEKMAGGMIFSWHDEWFKRTWNTMDYDNPDRRPFWSNVQTNEQRFGLLSFEPGDTLKVKVDGKISDWKELNIASSYPKSKQLKGLYVTSDEAYVYVRLDTQNIESSNHYLLFNSIHNQGQSTIPHVPSLKAEGIDFIIELTDEQSSRMLVDSYYDTFYYSYGHVLKMINAVEYASKADNGAFHPIRLALNKKVTISQNGKQVTYPFDDYETGKLQVGNSDPRAKTYNSLADFYVDPKKQIVEWRIPWALLNVKDPSTREVMGDIWTKEGLDASEVIESIGIGVVAVDKKTNKVMDTYPSMSDEKLDELYRYKWDEWEQPTYHERLKHSYYDVQKMFDEINDMGE</sequence>
<reference evidence="1 2" key="1">
    <citation type="submission" date="2021-01" db="EMBL/GenBank/DDBJ databases">
        <title>Genomic Encyclopedia of Type Strains, Phase IV (KMG-IV): sequencing the most valuable type-strain genomes for metagenomic binning, comparative biology and taxonomic classification.</title>
        <authorList>
            <person name="Goeker M."/>
        </authorList>
    </citation>
    <scope>NUCLEOTIDE SEQUENCE [LARGE SCALE GENOMIC DNA]</scope>
    <source>
        <strain evidence="1 2">DSM 104297</strain>
    </source>
</reference>
<organism evidence="1 2">
    <name type="scientific">Priestia iocasae</name>
    <dbReference type="NCBI Taxonomy" id="2291674"/>
    <lineage>
        <taxon>Bacteria</taxon>
        <taxon>Bacillati</taxon>
        <taxon>Bacillota</taxon>
        <taxon>Bacilli</taxon>
        <taxon>Bacillales</taxon>
        <taxon>Bacillaceae</taxon>
        <taxon>Priestia</taxon>
    </lineage>
</organism>
<name>A0ABS2QUT0_9BACI</name>
<dbReference type="RefSeq" id="WP_205185563.1">
    <property type="nucleotide sequence ID" value="NZ_JAFBFC010000002.1"/>
</dbReference>
<dbReference type="SUPFAM" id="SSF51445">
    <property type="entry name" value="(Trans)glycosidases"/>
    <property type="match status" value="1"/>
</dbReference>
<protein>
    <submittedName>
        <fullName evidence="1">Uncharacterized protein</fullName>
    </submittedName>
</protein>